<reference evidence="2" key="1">
    <citation type="submission" date="2020-08" db="EMBL/GenBank/DDBJ databases">
        <title>Genome public.</title>
        <authorList>
            <person name="Liu C."/>
            <person name="Sun Q."/>
        </authorList>
    </citation>
    <scope>NUCLEOTIDE SEQUENCE</scope>
    <source>
        <strain evidence="2">NSJ-55</strain>
    </source>
</reference>
<accession>A0A923LIS2</accession>
<dbReference type="Pfam" id="PF08808">
    <property type="entry name" value="RES"/>
    <property type="match status" value="1"/>
</dbReference>
<dbReference type="InterPro" id="IPR014914">
    <property type="entry name" value="RES_dom"/>
</dbReference>
<evidence type="ECO:0000259" key="1">
    <source>
        <dbReference type="Pfam" id="PF08808"/>
    </source>
</evidence>
<keyword evidence="3" id="KW-1185">Reference proteome</keyword>
<name>A0A923LIS2_9FIRM</name>
<organism evidence="2 3">
    <name type="scientific">Mediterraneibacter hominis</name>
    <dbReference type="NCBI Taxonomy" id="2763054"/>
    <lineage>
        <taxon>Bacteria</taxon>
        <taxon>Bacillati</taxon>
        <taxon>Bacillota</taxon>
        <taxon>Clostridia</taxon>
        <taxon>Lachnospirales</taxon>
        <taxon>Lachnospiraceae</taxon>
        <taxon>Mediterraneibacter</taxon>
    </lineage>
</organism>
<dbReference type="EMBL" id="JACOPF010000002">
    <property type="protein sequence ID" value="MBC5689441.1"/>
    <property type="molecule type" value="Genomic_DNA"/>
</dbReference>
<evidence type="ECO:0000313" key="2">
    <source>
        <dbReference type="EMBL" id="MBC5689441.1"/>
    </source>
</evidence>
<comment type="caution">
    <text evidence="2">The sequence shown here is derived from an EMBL/GenBank/DDBJ whole genome shotgun (WGS) entry which is preliminary data.</text>
</comment>
<feature type="domain" description="RES" evidence="1">
    <location>
        <begin position="117"/>
        <end position="244"/>
    </location>
</feature>
<protein>
    <submittedName>
        <fullName evidence="2">RES family NAD+ phosphorylase</fullName>
    </submittedName>
</protein>
<dbReference type="Proteomes" id="UP000652477">
    <property type="component" value="Unassembled WGS sequence"/>
</dbReference>
<evidence type="ECO:0000313" key="3">
    <source>
        <dbReference type="Proteomes" id="UP000652477"/>
    </source>
</evidence>
<dbReference type="AlphaFoldDB" id="A0A923LIS2"/>
<proteinExistence type="predicted"/>
<gene>
    <name evidence="2" type="ORF">H8S37_10980</name>
</gene>
<sequence>MREDNSDIEVIKQIAEYEIEMRDGNSIALYNSLVEWGKGNNEVHTETLNRALNILNAVVLEDYRDQFVIRIPKGERFYRARLVEEKDYGELGIGLYPTSDRLYGFDWKGSKEPPKEMAKAGRLSYNNEPALYLATDEATACSEVKPKIRQLISVATFISEEELEIIDFSKLKYTRSLNSYDDKYSADIRSFLGKVRALFIEPVYNGDYCVTQKIAKYFREKGYQGFKYKSFHANGDNYTFFQENMRKFKWESSRIVINYATANLFLSMDKVEDYADIRNIENIEKEVSVKTRAKLFKQTKKKFCEEAKKRE</sequence>